<dbReference type="InParanoid" id="A0A0C3PM33"/>
<sequence length="111" mass="12128">MHYEKVHCTTRPVQWQAAPCALVPRVHATAYLDGVQGHESHVSAHALRVGASFGRSAPDRKPQTQRGQRPLCDASIPPRLGRFHSGNDWAAGHRADHLVTEIGPVIVLPAF</sequence>
<dbReference type="Proteomes" id="UP000054217">
    <property type="component" value="Unassembled WGS sequence"/>
</dbReference>
<evidence type="ECO:0000256" key="1">
    <source>
        <dbReference type="SAM" id="MobiDB-lite"/>
    </source>
</evidence>
<keyword evidence="3" id="KW-1185">Reference proteome</keyword>
<feature type="region of interest" description="Disordered" evidence="1">
    <location>
        <begin position="52"/>
        <end position="77"/>
    </location>
</feature>
<evidence type="ECO:0000313" key="2">
    <source>
        <dbReference type="EMBL" id="KIO09364.1"/>
    </source>
</evidence>
<reference evidence="3" key="2">
    <citation type="submission" date="2015-01" db="EMBL/GenBank/DDBJ databases">
        <title>Evolutionary Origins and Diversification of the Mycorrhizal Mutualists.</title>
        <authorList>
            <consortium name="DOE Joint Genome Institute"/>
            <consortium name="Mycorrhizal Genomics Consortium"/>
            <person name="Kohler A."/>
            <person name="Kuo A."/>
            <person name="Nagy L.G."/>
            <person name="Floudas D."/>
            <person name="Copeland A."/>
            <person name="Barry K.W."/>
            <person name="Cichocki N."/>
            <person name="Veneault-Fourrey C."/>
            <person name="LaButti K."/>
            <person name="Lindquist E.A."/>
            <person name="Lipzen A."/>
            <person name="Lundell T."/>
            <person name="Morin E."/>
            <person name="Murat C."/>
            <person name="Riley R."/>
            <person name="Ohm R."/>
            <person name="Sun H."/>
            <person name="Tunlid A."/>
            <person name="Henrissat B."/>
            <person name="Grigoriev I.V."/>
            <person name="Hibbett D.S."/>
            <person name="Martin F."/>
        </authorList>
    </citation>
    <scope>NUCLEOTIDE SEQUENCE [LARGE SCALE GENOMIC DNA]</scope>
    <source>
        <strain evidence="3">Marx 270</strain>
    </source>
</reference>
<dbReference type="EMBL" id="KN831954">
    <property type="protein sequence ID" value="KIO09364.1"/>
    <property type="molecule type" value="Genomic_DNA"/>
</dbReference>
<gene>
    <name evidence="2" type="ORF">M404DRAFT_996186</name>
</gene>
<protein>
    <submittedName>
        <fullName evidence="2">Uncharacterized protein</fullName>
    </submittedName>
</protein>
<dbReference type="AlphaFoldDB" id="A0A0C3PM33"/>
<evidence type="ECO:0000313" key="3">
    <source>
        <dbReference type="Proteomes" id="UP000054217"/>
    </source>
</evidence>
<dbReference type="HOGENOM" id="CLU_2159431_0_0_1"/>
<organism evidence="2 3">
    <name type="scientific">Pisolithus tinctorius Marx 270</name>
    <dbReference type="NCBI Taxonomy" id="870435"/>
    <lineage>
        <taxon>Eukaryota</taxon>
        <taxon>Fungi</taxon>
        <taxon>Dikarya</taxon>
        <taxon>Basidiomycota</taxon>
        <taxon>Agaricomycotina</taxon>
        <taxon>Agaricomycetes</taxon>
        <taxon>Agaricomycetidae</taxon>
        <taxon>Boletales</taxon>
        <taxon>Sclerodermatineae</taxon>
        <taxon>Pisolithaceae</taxon>
        <taxon>Pisolithus</taxon>
    </lineage>
</organism>
<dbReference type="OrthoDB" id="41238at2759"/>
<name>A0A0C3PM33_PISTI</name>
<accession>A0A0C3PM33</accession>
<reference evidence="2 3" key="1">
    <citation type="submission" date="2014-04" db="EMBL/GenBank/DDBJ databases">
        <authorList>
            <consortium name="DOE Joint Genome Institute"/>
            <person name="Kuo A."/>
            <person name="Kohler A."/>
            <person name="Costa M.D."/>
            <person name="Nagy L.G."/>
            <person name="Floudas D."/>
            <person name="Copeland A."/>
            <person name="Barry K.W."/>
            <person name="Cichocki N."/>
            <person name="Veneault-Fourrey C."/>
            <person name="LaButti K."/>
            <person name="Lindquist E.A."/>
            <person name="Lipzen A."/>
            <person name="Lundell T."/>
            <person name="Morin E."/>
            <person name="Murat C."/>
            <person name="Sun H."/>
            <person name="Tunlid A."/>
            <person name="Henrissat B."/>
            <person name="Grigoriev I.V."/>
            <person name="Hibbett D.S."/>
            <person name="Martin F."/>
            <person name="Nordberg H.P."/>
            <person name="Cantor M.N."/>
            <person name="Hua S.X."/>
        </authorList>
    </citation>
    <scope>NUCLEOTIDE SEQUENCE [LARGE SCALE GENOMIC DNA]</scope>
    <source>
        <strain evidence="2 3">Marx 270</strain>
    </source>
</reference>
<proteinExistence type="predicted"/>